<sequence>MTKTSSPRTFSWISTKTSLSENRRITALVMDMVRYSAIASARGRLLLQARIFMMDTAGLARRCAP</sequence>
<reference evidence="1 2" key="1">
    <citation type="journal article" date="2005" name="DNA Res.">
        <title>Complete genome sequence of the facultative anaerobic magnetotactic bacterium Magnetospirillum sp. strain AMB-1.</title>
        <authorList>
            <person name="Matsunaga T."/>
            <person name="Okamura Y."/>
            <person name="Fukuda Y."/>
            <person name="Wahyudi A.T."/>
            <person name="Murase Y."/>
            <person name="Takeyama H."/>
        </authorList>
    </citation>
    <scope>NUCLEOTIDE SEQUENCE [LARGE SCALE GENOMIC DNA]</scope>
    <source>
        <strain evidence="2">ATCC 700264 / AMB-1</strain>
    </source>
</reference>
<gene>
    <name evidence="1" type="ordered locus">amb0591</name>
</gene>
<evidence type="ECO:0000313" key="1">
    <source>
        <dbReference type="EMBL" id="BAE49395.1"/>
    </source>
</evidence>
<accession>Q2W9T0</accession>
<dbReference type="HOGENOM" id="CLU_2844671_0_0_5"/>
<dbReference type="Proteomes" id="UP000007058">
    <property type="component" value="Chromosome"/>
</dbReference>
<dbReference type="EMBL" id="AP007255">
    <property type="protein sequence ID" value="BAE49395.1"/>
    <property type="molecule type" value="Genomic_DNA"/>
</dbReference>
<dbReference type="AlphaFoldDB" id="Q2W9T0"/>
<evidence type="ECO:0000313" key="2">
    <source>
        <dbReference type="Proteomes" id="UP000007058"/>
    </source>
</evidence>
<dbReference type="KEGG" id="mag:amb0591"/>
<keyword evidence="2" id="KW-1185">Reference proteome</keyword>
<proteinExistence type="predicted"/>
<protein>
    <submittedName>
        <fullName evidence="1">Uncharacterized protein</fullName>
    </submittedName>
</protein>
<name>Q2W9T0_PARM1</name>
<organism evidence="1 2">
    <name type="scientific">Paramagnetospirillum magneticum (strain ATCC 700264 / AMB-1)</name>
    <name type="common">Magnetospirillum magneticum</name>
    <dbReference type="NCBI Taxonomy" id="342108"/>
    <lineage>
        <taxon>Bacteria</taxon>
        <taxon>Pseudomonadati</taxon>
        <taxon>Pseudomonadota</taxon>
        <taxon>Alphaproteobacteria</taxon>
        <taxon>Rhodospirillales</taxon>
        <taxon>Magnetospirillaceae</taxon>
        <taxon>Paramagnetospirillum</taxon>
    </lineage>
</organism>